<dbReference type="EMBL" id="CCKQ01003222">
    <property type="protein sequence ID" value="CDW74335.1"/>
    <property type="molecule type" value="Genomic_DNA"/>
</dbReference>
<dbReference type="InParanoid" id="A0A077ZWX2"/>
<keyword evidence="5" id="KW-1185">Reference proteome</keyword>
<dbReference type="Gene3D" id="3.40.50.150">
    <property type="entry name" value="Vaccinia Virus protein VP39"/>
    <property type="match status" value="1"/>
</dbReference>
<dbReference type="Pfam" id="PF25904">
    <property type="entry name" value="Tmrp11_N"/>
    <property type="match status" value="1"/>
</dbReference>
<gene>
    <name evidence="4" type="primary">Contig18732.g19890</name>
    <name evidence="4" type="ORF">STYLEM_3329</name>
</gene>
<dbReference type="GO" id="GO:0008168">
    <property type="term" value="F:methyltransferase activity"/>
    <property type="evidence" value="ECO:0007669"/>
    <property type="project" value="UniProtKB-KW"/>
</dbReference>
<evidence type="ECO:0000256" key="1">
    <source>
        <dbReference type="ARBA" id="ARBA00022603"/>
    </source>
</evidence>
<dbReference type="OMA" id="SCNLNRY"/>
<dbReference type="PROSITE" id="PS00092">
    <property type="entry name" value="N6_MTASE"/>
    <property type="match status" value="1"/>
</dbReference>
<dbReference type="GO" id="GO:0003676">
    <property type="term" value="F:nucleic acid binding"/>
    <property type="evidence" value="ECO:0007669"/>
    <property type="project" value="InterPro"/>
</dbReference>
<dbReference type="PIRSF" id="PIRSF017259">
    <property type="entry name" value="tRNA_mtfrase_TRM11"/>
    <property type="match status" value="1"/>
</dbReference>
<dbReference type="InterPro" id="IPR029063">
    <property type="entry name" value="SAM-dependent_MTases_sf"/>
</dbReference>
<evidence type="ECO:0000313" key="4">
    <source>
        <dbReference type="EMBL" id="CDW74335.1"/>
    </source>
</evidence>
<dbReference type="PANTHER" id="PTHR13370:SF3">
    <property type="entry name" value="TRNA (GUANINE(10)-N2)-METHYLTRANSFERASE HOMOLOG"/>
    <property type="match status" value="1"/>
</dbReference>
<proteinExistence type="predicted"/>
<dbReference type="AlphaFoldDB" id="A0A077ZWX2"/>
<reference evidence="4 5" key="1">
    <citation type="submission" date="2014-06" db="EMBL/GenBank/DDBJ databases">
        <authorList>
            <person name="Swart Estienne"/>
        </authorList>
    </citation>
    <scope>NUCLEOTIDE SEQUENCE [LARGE SCALE GENOMIC DNA]</scope>
    <source>
        <strain evidence="4 5">130c</strain>
    </source>
</reference>
<dbReference type="GO" id="GO:0005737">
    <property type="term" value="C:cytoplasm"/>
    <property type="evidence" value="ECO:0007669"/>
    <property type="project" value="TreeGrafter"/>
</dbReference>
<dbReference type="Proteomes" id="UP000039865">
    <property type="component" value="Unassembled WGS sequence"/>
</dbReference>
<dbReference type="InterPro" id="IPR059073">
    <property type="entry name" value="TRMT11_N"/>
</dbReference>
<feature type="domain" description="tRNA (guanine(10)-N(2))-methyltransferase TRMT11 N-terminal" evidence="3">
    <location>
        <begin position="66"/>
        <end position="142"/>
    </location>
</feature>
<dbReference type="PANTHER" id="PTHR13370">
    <property type="entry name" value="RNA METHYLASE-RELATED"/>
    <property type="match status" value="1"/>
</dbReference>
<name>A0A077ZWX2_STYLE</name>
<keyword evidence="2 4" id="KW-0808">Transferase</keyword>
<evidence type="ECO:0000313" key="5">
    <source>
        <dbReference type="Proteomes" id="UP000039865"/>
    </source>
</evidence>
<dbReference type="FunCoup" id="A0A077ZWX2">
    <property type="interactions" value="319"/>
</dbReference>
<dbReference type="SUPFAM" id="SSF53335">
    <property type="entry name" value="S-adenosyl-L-methionine-dependent methyltransferases"/>
    <property type="match status" value="1"/>
</dbReference>
<protein>
    <submittedName>
        <fullName evidence="4">Trna (Guanine-n2)-methyltransferase homolog</fullName>
    </submittedName>
</protein>
<evidence type="ECO:0000259" key="3">
    <source>
        <dbReference type="Pfam" id="PF25904"/>
    </source>
</evidence>
<sequence length="431" mass="50253">MECQADIKIQSESKGSLYLVHFIKKYKYLDFVLNELESIAEIFGVSKENLYQQSRDSINIHKNPLVFGQGDSIESMLQNLKKDKLYALLEQRKPLKFDVEILGKTISTKEKVEIIERFGFLPFDPKIDLKNPEIIFKVLQNTKDDQWYFGLQIASNREERETFFHKYHLRTRPYLGPTSTETQLAFLMANQGQVKEGDFVYDPFVGTGSIALACSHFNCIQYGSDLDYRVLHGIGVGRKNENVKNDLLDSINPQYDIFTNFDYYQLRRPEILVMDIANLALNHQNSGPIFDSIICDPPYGVRAKSKKVGISKSKQQKYEDRVNARKQQQQENQDLDMIAQENQEIEEVEAQEHITMMEQYDVQKLYYDLLEHASHLLKKGGRIVYLFHTDTSLPEEKNKFPEHPDFEFICSSENNLTKCRARQLITMRRKL</sequence>
<dbReference type="OrthoDB" id="296065at2759"/>
<keyword evidence="1 4" id="KW-0489">Methyltransferase</keyword>
<dbReference type="InterPro" id="IPR002052">
    <property type="entry name" value="DNA_methylase_N6_adenine_CS"/>
</dbReference>
<dbReference type="PRINTS" id="PR00507">
    <property type="entry name" value="N12N6MTFRASE"/>
</dbReference>
<dbReference type="GO" id="GO:0032259">
    <property type="term" value="P:methylation"/>
    <property type="evidence" value="ECO:0007669"/>
    <property type="project" value="UniProtKB-KW"/>
</dbReference>
<organism evidence="4 5">
    <name type="scientific">Stylonychia lemnae</name>
    <name type="common">Ciliate</name>
    <dbReference type="NCBI Taxonomy" id="5949"/>
    <lineage>
        <taxon>Eukaryota</taxon>
        <taxon>Sar</taxon>
        <taxon>Alveolata</taxon>
        <taxon>Ciliophora</taxon>
        <taxon>Intramacronucleata</taxon>
        <taxon>Spirotrichea</taxon>
        <taxon>Stichotrichia</taxon>
        <taxon>Sporadotrichida</taxon>
        <taxon>Oxytrichidae</taxon>
        <taxon>Stylonychinae</taxon>
        <taxon>Stylonychia</taxon>
    </lineage>
</organism>
<evidence type="ECO:0000256" key="2">
    <source>
        <dbReference type="ARBA" id="ARBA00022679"/>
    </source>
</evidence>
<accession>A0A077ZWX2</accession>